<sequence>MTKTMNSNVQIANPDLELGSEFEKTNLKVEEPVTWAKYVSKPYHRSENEDRSEAERRRRDRIGNGECGATRSEMMDDGGSMNCRCEILVLGVSPEEIA</sequence>
<reference evidence="2 3" key="1">
    <citation type="journal article" date="2018" name="Front. Plant Sci.">
        <title>Red Clover (Trifolium pratense) and Zigzag Clover (T. medium) - A Picture of Genomic Similarities and Differences.</title>
        <authorList>
            <person name="Dluhosova J."/>
            <person name="Istvanek J."/>
            <person name="Nedelnik J."/>
            <person name="Repkova J."/>
        </authorList>
    </citation>
    <scope>NUCLEOTIDE SEQUENCE [LARGE SCALE GENOMIC DNA]</scope>
    <source>
        <strain evidence="3">cv. 10/8</strain>
        <tissue evidence="2">Leaf</tissue>
    </source>
</reference>
<dbReference type="EMBL" id="LXQA010000166">
    <property type="protein sequence ID" value="MCH79522.1"/>
    <property type="molecule type" value="Genomic_DNA"/>
</dbReference>
<protein>
    <submittedName>
        <fullName evidence="2">Uncharacterized protein</fullName>
    </submittedName>
</protein>
<accession>A0A392LX41</accession>
<keyword evidence="3" id="KW-1185">Reference proteome</keyword>
<name>A0A392LX41_9FABA</name>
<proteinExistence type="predicted"/>
<evidence type="ECO:0000256" key="1">
    <source>
        <dbReference type="SAM" id="MobiDB-lite"/>
    </source>
</evidence>
<evidence type="ECO:0000313" key="3">
    <source>
        <dbReference type="Proteomes" id="UP000265520"/>
    </source>
</evidence>
<comment type="caution">
    <text evidence="2">The sequence shown here is derived from an EMBL/GenBank/DDBJ whole genome shotgun (WGS) entry which is preliminary data.</text>
</comment>
<feature type="region of interest" description="Disordered" evidence="1">
    <location>
        <begin position="42"/>
        <end position="75"/>
    </location>
</feature>
<feature type="compositionally biased region" description="Basic and acidic residues" evidence="1">
    <location>
        <begin position="44"/>
        <end position="63"/>
    </location>
</feature>
<dbReference type="AlphaFoldDB" id="A0A392LX41"/>
<gene>
    <name evidence="2" type="ORF">A2U01_0000272</name>
</gene>
<evidence type="ECO:0000313" key="2">
    <source>
        <dbReference type="EMBL" id="MCH79522.1"/>
    </source>
</evidence>
<organism evidence="2 3">
    <name type="scientific">Trifolium medium</name>
    <dbReference type="NCBI Taxonomy" id="97028"/>
    <lineage>
        <taxon>Eukaryota</taxon>
        <taxon>Viridiplantae</taxon>
        <taxon>Streptophyta</taxon>
        <taxon>Embryophyta</taxon>
        <taxon>Tracheophyta</taxon>
        <taxon>Spermatophyta</taxon>
        <taxon>Magnoliopsida</taxon>
        <taxon>eudicotyledons</taxon>
        <taxon>Gunneridae</taxon>
        <taxon>Pentapetalae</taxon>
        <taxon>rosids</taxon>
        <taxon>fabids</taxon>
        <taxon>Fabales</taxon>
        <taxon>Fabaceae</taxon>
        <taxon>Papilionoideae</taxon>
        <taxon>50 kb inversion clade</taxon>
        <taxon>NPAAA clade</taxon>
        <taxon>Hologalegina</taxon>
        <taxon>IRL clade</taxon>
        <taxon>Trifolieae</taxon>
        <taxon>Trifolium</taxon>
    </lineage>
</organism>
<dbReference type="Proteomes" id="UP000265520">
    <property type="component" value="Unassembled WGS sequence"/>
</dbReference>